<proteinExistence type="predicted"/>
<feature type="transmembrane region" description="Helical" evidence="1">
    <location>
        <begin position="45"/>
        <end position="62"/>
    </location>
</feature>
<dbReference type="AlphaFoldDB" id="U1MXB7"/>
<accession>U1MXB7</accession>
<gene>
    <name evidence="2" type="ORF">J07HQW2_01555</name>
</gene>
<keyword evidence="1" id="KW-1133">Transmembrane helix</keyword>
<dbReference type="eggNOG" id="arCOG04469">
    <property type="taxonomic scope" value="Archaea"/>
</dbReference>
<dbReference type="Proteomes" id="UP000030710">
    <property type="component" value="Unassembled WGS sequence"/>
</dbReference>
<dbReference type="EMBL" id="KE356561">
    <property type="protein sequence ID" value="ERG95109.1"/>
    <property type="molecule type" value="Genomic_DNA"/>
</dbReference>
<sequence length="77" mass="8096">MRHLGTCTGLVPGFQVNSVAFLFVGVASTLPGSLVAVEAAVPSNGIVYTFSSVVPGLLLMSLKHHLHPVFSLDVDLY</sequence>
<evidence type="ECO:0000313" key="2">
    <source>
        <dbReference type="EMBL" id="ERG95109.1"/>
    </source>
</evidence>
<evidence type="ECO:0000256" key="1">
    <source>
        <dbReference type="SAM" id="Phobius"/>
    </source>
</evidence>
<keyword evidence="1" id="KW-0472">Membrane</keyword>
<dbReference type="HOGENOM" id="CLU_2629651_0_0_2"/>
<protein>
    <submittedName>
        <fullName evidence="2">Uncharacterized protein</fullName>
    </submittedName>
</protein>
<name>U1MXB7_9EURY</name>
<organism evidence="2 3">
    <name type="scientific">Haloquadratum walsbyi J07HQW2</name>
    <dbReference type="NCBI Taxonomy" id="1238425"/>
    <lineage>
        <taxon>Archaea</taxon>
        <taxon>Methanobacteriati</taxon>
        <taxon>Methanobacteriota</taxon>
        <taxon>Stenosarchaea group</taxon>
        <taxon>Halobacteria</taxon>
        <taxon>Halobacteriales</taxon>
        <taxon>Haloferacaceae</taxon>
        <taxon>Haloquadratum</taxon>
    </lineage>
</organism>
<evidence type="ECO:0000313" key="3">
    <source>
        <dbReference type="Proteomes" id="UP000030710"/>
    </source>
</evidence>
<reference evidence="2 3" key="1">
    <citation type="journal article" date="2013" name="PLoS ONE">
        <title>Assembly-driven community genomics of a hypersaline microbial ecosystem.</title>
        <authorList>
            <person name="Podell S."/>
            <person name="Ugalde J.A."/>
            <person name="Narasingarao P."/>
            <person name="Banfield J.F."/>
            <person name="Heidelberg K.B."/>
            <person name="Allen E.E."/>
        </authorList>
    </citation>
    <scope>NUCLEOTIDE SEQUENCE [LARGE SCALE GENOMIC DNA]</scope>
    <source>
        <strain evidence="3">J07HQW2</strain>
    </source>
</reference>
<keyword evidence="1" id="KW-0812">Transmembrane</keyword>